<evidence type="ECO:0000259" key="3">
    <source>
        <dbReference type="Pfam" id="PF08543"/>
    </source>
</evidence>
<keyword evidence="5" id="KW-1185">Reference proteome</keyword>
<protein>
    <recommendedName>
        <fullName evidence="2">hydroxymethylpyrimidine kinase</fullName>
        <ecNumber evidence="2">2.7.1.49</ecNumber>
    </recommendedName>
</protein>
<dbReference type="Proteomes" id="UP000427716">
    <property type="component" value="Chromosome"/>
</dbReference>
<dbReference type="InterPro" id="IPR013749">
    <property type="entry name" value="PM/HMP-P_kinase-1"/>
</dbReference>
<dbReference type="GO" id="GO:0008972">
    <property type="term" value="F:phosphomethylpyrimidine kinase activity"/>
    <property type="evidence" value="ECO:0007669"/>
    <property type="project" value="InterPro"/>
</dbReference>
<dbReference type="GO" id="GO:0005829">
    <property type="term" value="C:cytosol"/>
    <property type="evidence" value="ECO:0007669"/>
    <property type="project" value="TreeGrafter"/>
</dbReference>
<dbReference type="Gene3D" id="3.40.1190.20">
    <property type="match status" value="1"/>
</dbReference>
<dbReference type="InterPro" id="IPR004399">
    <property type="entry name" value="HMP/HMP-P_kinase_dom"/>
</dbReference>
<evidence type="ECO:0000313" key="5">
    <source>
        <dbReference type="Proteomes" id="UP000427716"/>
    </source>
</evidence>
<evidence type="ECO:0000313" key="4">
    <source>
        <dbReference type="EMBL" id="QGT78766.1"/>
    </source>
</evidence>
<dbReference type="InterPro" id="IPR029056">
    <property type="entry name" value="Ribokinase-like"/>
</dbReference>
<dbReference type="GO" id="GO:0008902">
    <property type="term" value="F:hydroxymethylpyrimidine kinase activity"/>
    <property type="evidence" value="ECO:0007669"/>
    <property type="project" value="UniProtKB-EC"/>
</dbReference>
<dbReference type="KEGG" id="ghl:GM160_07555"/>
<dbReference type="EC" id="2.7.1.49" evidence="2"/>
<dbReference type="EMBL" id="CP046415">
    <property type="protein sequence ID" value="QGT78766.1"/>
    <property type="molecule type" value="Genomic_DNA"/>
</dbReference>
<proteinExistence type="predicted"/>
<evidence type="ECO:0000256" key="2">
    <source>
        <dbReference type="ARBA" id="ARBA00012135"/>
    </source>
</evidence>
<dbReference type="AlphaFoldDB" id="A0A6I6CWK5"/>
<evidence type="ECO:0000256" key="1">
    <source>
        <dbReference type="ARBA" id="ARBA00004948"/>
    </source>
</evidence>
<dbReference type="Pfam" id="PF08543">
    <property type="entry name" value="Phos_pyr_kin"/>
    <property type="match status" value="1"/>
</dbReference>
<dbReference type="PANTHER" id="PTHR20858">
    <property type="entry name" value="PHOSPHOMETHYLPYRIMIDINE KINASE"/>
    <property type="match status" value="1"/>
</dbReference>
<organism evidence="4 5">
    <name type="scientific">Guyparkeria halophila</name>
    <dbReference type="NCBI Taxonomy" id="47960"/>
    <lineage>
        <taxon>Bacteria</taxon>
        <taxon>Pseudomonadati</taxon>
        <taxon>Pseudomonadota</taxon>
        <taxon>Gammaproteobacteria</taxon>
        <taxon>Chromatiales</taxon>
        <taxon>Thioalkalibacteraceae</taxon>
        <taxon>Guyparkeria</taxon>
    </lineage>
</organism>
<name>A0A6I6CWK5_9GAMM</name>
<dbReference type="GO" id="GO:0009229">
    <property type="term" value="P:thiamine diphosphate biosynthetic process"/>
    <property type="evidence" value="ECO:0007669"/>
    <property type="project" value="UniProtKB-UniPathway"/>
</dbReference>
<dbReference type="RefSeq" id="WP_136867702.1">
    <property type="nucleotide sequence ID" value="NZ_CP046415.1"/>
</dbReference>
<dbReference type="PANTHER" id="PTHR20858:SF17">
    <property type="entry name" value="HYDROXYMETHYLPYRIMIDINE_PHOSPHOMETHYLPYRIMIDINE KINASE THI20-RELATED"/>
    <property type="match status" value="1"/>
</dbReference>
<reference evidence="4 5" key="1">
    <citation type="submission" date="2019-11" db="EMBL/GenBank/DDBJ databases">
        <authorList>
            <person name="Zhang J."/>
            <person name="Sun C."/>
        </authorList>
    </citation>
    <scope>NUCLEOTIDE SEQUENCE [LARGE SCALE GENOMIC DNA]</scope>
    <source>
        <strain evidence="5">sp2</strain>
    </source>
</reference>
<gene>
    <name evidence="4" type="ORF">GM160_07555</name>
</gene>
<sequence>METTPTLTDAPEVPVVLAIAGHDPSGGAGIHADIEAIISQGVHPATAITALTVQDTVNVHGFVASDPKLVIDQSLAVLNDMPVGAIKIGMLGTVELVEAVASVLARFPDIPVVLDPVLVAGGGGSLADNAVAAAIAEHLFPRATVVTPNAHEARVLAPDAANRDQRGQMLSALGAEYVLLKGGDEPGEKVENWLFGVEPPRRFVYERLAGQFHGSGCTLSSAIAGLIAQGSDPVNAVHEGLEYTHQTLMHAAAIGRGQLIPHRLFWADDEGGADMNDEPPGSSRVH</sequence>
<dbReference type="SUPFAM" id="SSF53613">
    <property type="entry name" value="Ribokinase-like"/>
    <property type="match status" value="1"/>
</dbReference>
<feature type="domain" description="Pyridoxamine kinase/Phosphomethylpyrimidine kinase" evidence="3">
    <location>
        <begin position="23"/>
        <end position="258"/>
    </location>
</feature>
<accession>A0A6I6CWK5</accession>
<dbReference type="UniPathway" id="UPA00060">
    <property type="reaction ID" value="UER00138"/>
</dbReference>
<keyword evidence="4" id="KW-0808">Transferase</keyword>
<dbReference type="GO" id="GO:0009228">
    <property type="term" value="P:thiamine biosynthetic process"/>
    <property type="evidence" value="ECO:0007669"/>
    <property type="project" value="InterPro"/>
</dbReference>
<comment type="pathway">
    <text evidence="1">Cofactor biosynthesis; thiamine diphosphate biosynthesis.</text>
</comment>
<keyword evidence="4" id="KW-0418">Kinase</keyword>
<dbReference type="CDD" id="cd01169">
    <property type="entry name" value="HMPP_kinase"/>
    <property type="match status" value="1"/>
</dbReference>